<evidence type="ECO:0000313" key="7">
    <source>
        <dbReference type="EMBL" id="GAF96455.1"/>
    </source>
</evidence>
<name>X0V752_9ZZZZ</name>
<accession>X0V752</accession>
<proteinExistence type="predicted"/>
<evidence type="ECO:0000256" key="2">
    <source>
        <dbReference type="ARBA" id="ARBA00022475"/>
    </source>
</evidence>
<reference evidence="7" key="1">
    <citation type="journal article" date="2014" name="Front. Microbiol.">
        <title>High frequency of phylogenetically diverse reductive dehalogenase-homologous genes in deep subseafloor sedimentary metagenomes.</title>
        <authorList>
            <person name="Kawai M."/>
            <person name="Futagami T."/>
            <person name="Toyoda A."/>
            <person name="Takaki Y."/>
            <person name="Nishi S."/>
            <person name="Hori S."/>
            <person name="Arai W."/>
            <person name="Tsubouchi T."/>
            <person name="Morono Y."/>
            <person name="Uchiyama I."/>
            <person name="Ito T."/>
            <person name="Fujiyama A."/>
            <person name="Inagaki F."/>
            <person name="Takami H."/>
        </authorList>
    </citation>
    <scope>NUCLEOTIDE SEQUENCE</scope>
    <source>
        <strain evidence="7">Expedition CK06-06</strain>
    </source>
</reference>
<dbReference type="GO" id="GO:0022857">
    <property type="term" value="F:transmembrane transporter activity"/>
    <property type="evidence" value="ECO:0007669"/>
    <property type="project" value="InterPro"/>
</dbReference>
<keyword evidence="2" id="KW-1003">Cell membrane</keyword>
<evidence type="ECO:0000256" key="5">
    <source>
        <dbReference type="ARBA" id="ARBA00023136"/>
    </source>
</evidence>
<dbReference type="PANTHER" id="PTHR32196">
    <property type="entry name" value="ABC TRANSPORTER PERMEASE PROTEIN YPHD-RELATED-RELATED"/>
    <property type="match status" value="1"/>
</dbReference>
<feature type="transmembrane region" description="Helical" evidence="6">
    <location>
        <begin position="104"/>
        <end position="123"/>
    </location>
</feature>
<keyword evidence="5 6" id="KW-0472">Membrane</keyword>
<dbReference type="InterPro" id="IPR001851">
    <property type="entry name" value="ABC_transp_permease"/>
</dbReference>
<gene>
    <name evidence="7" type="ORF">S01H1_32232</name>
</gene>
<dbReference type="Pfam" id="PF02653">
    <property type="entry name" value="BPD_transp_2"/>
    <property type="match status" value="1"/>
</dbReference>
<sequence>MSTIDQEAKPSTFKNLDWDVLWERYGIAAVLLIGWILAILFVPKFSNPDNMLNVIRQSAFIGCAAVGMTIAIISGTFDLSVGSTLALSAYLGVMVAARTEFIPFAMLASLLTGMAVGVVNGQLVTRLKIPAFIATLGMYFIVRGLSFIISKGGEPVRYSGKAFI</sequence>
<feature type="transmembrane region" description="Helical" evidence="6">
    <location>
        <begin position="129"/>
        <end position="149"/>
    </location>
</feature>
<keyword evidence="3 6" id="KW-0812">Transmembrane</keyword>
<evidence type="ECO:0000256" key="3">
    <source>
        <dbReference type="ARBA" id="ARBA00022692"/>
    </source>
</evidence>
<feature type="non-terminal residue" evidence="7">
    <location>
        <position position="164"/>
    </location>
</feature>
<comment type="caution">
    <text evidence="7">The sequence shown here is derived from an EMBL/GenBank/DDBJ whole genome shotgun (WGS) entry which is preliminary data.</text>
</comment>
<feature type="transmembrane region" description="Helical" evidence="6">
    <location>
        <begin position="25"/>
        <end position="42"/>
    </location>
</feature>
<evidence type="ECO:0008006" key="8">
    <source>
        <dbReference type="Google" id="ProtNLM"/>
    </source>
</evidence>
<protein>
    <recommendedName>
        <fullName evidence="8">ABC transporter permease</fullName>
    </recommendedName>
</protein>
<evidence type="ECO:0000256" key="1">
    <source>
        <dbReference type="ARBA" id="ARBA00004651"/>
    </source>
</evidence>
<keyword evidence="4 6" id="KW-1133">Transmembrane helix</keyword>
<dbReference type="EMBL" id="BARS01019946">
    <property type="protein sequence ID" value="GAF96455.1"/>
    <property type="molecule type" value="Genomic_DNA"/>
</dbReference>
<feature type="transmembrane region" description="Helical" evidence="6">
    <location>
        <begin position="54"/>
        <end position="73"/>
    </location>
</feature>
<comment type="subcellular location">
    <subcellularLocation>
        <location evidence="1">Cell membrane</location>
        <topology evidence="1">Multi-pass membrane protein</topology>
    </subcellularLocation>
</comment>
<organism evidence="7">
    <name type="scientific">marine sediment metagenome</name>
    <dbReference type="NCBI Taxonomy" id="412755"/>
    <lineage>
        <taxon>unclassified sequences</taxon>
        <taxon>metagenomes</taxon>
        <taxon>ecological metagenomes</taxon>
    </lineage>
</organism>
<dbReference type="AlphaFoldDB" id="X0V752"/>
<dbReference type="GO" id="GO:0005886">
    <property type="term" value="C:plasma membrane"/>
    <property type="evidence" value="ECO:0007669"/>
    <property type="project" value="UniProtKB-SubCell"/>
</dbReference>
<evidence type="ECO:0000256" key="4">
    <source>
        <dbReference type="ARBA" id="ARBA00022989"/>
    </source>
</evidence>
<evidence type="ECO:0000256" key="6">
    <source>
        <dbReference type="SAM" id="Phobius"/>
    </source>
</evidence>